<evidence type="ECO:0000256" key="1">
    <source>
        <dbReference type="SAM" id="MobiDB-lite"/>
    </source>
</evidence>
<dbReference type="AlphaFoldDB" id="A0AAV0GUI6"/>
<organism evidence="2 3">
    <name type="scientific">Linum tenue</name>
    <dbReference type="NCBI Taxonomy" id="586396"/>
    <lineage>
        <taxon>Eukaryota</taxon>
        <taxon>Viridiplantae</taxon>
        <taxon>Streptophyta</taxon>
        <taxon>Embryophyta</taxon>
        <taxon>Tracheophyta</taxon>
        <taxon>Spermatophyta</taxon>
        <taxon>Magnoliopsida</taxon>
        <taxon>eudicotyledons</taxon>
        <taxon>Gunneridae</taxon>
        <taxon>Pentapetalae</taxon>
        <taxon>rosids</taxon>
        <taxon>fabids</taxon>
        <taxon>Malpighiales</taxon>
        <taxon>Linaceae</taxon>
        <taxon>Linum</taxon>
    </lineage>
</organism>
<feature type="region of interest" description="Disordered" evidence="1">
    <location>
        <begin position="1"/>
        <end position="23"/>
    </location>
</feature>
<comment type="caution">
    <text evidence="2">The sequence shown here is derived from an EMBL/GenBank/DDBJ whole genome shotgun (WGS) entry which is preliminary data.</text>
</comment>
<proteinExistence type="predicted"/>
<dbReference type="EMBL" id="CAMGYJ010000002">
    <property type="protein sequence ID" value="CAI0376318.1"/>
    <property type="molecule type" value="Genomic_DNA"/>
</dbReference>
<keyword evidence="3" id="KW-1185">Reference proteome</keyword>
<gene>
    <name evidence="2" type="ORF">LITE_LOCUS962</name>
</gene>
<dbReference type="Proteomes" id="UP001154282">
    <property type="component" value="Unassembled WGS sequence"/>
</dbReference>
<accession>A0AAV0GUI6</accession>
<protein>
    <submittedName>
        <fullName evidence="2">Uncharacterized protein</fullName>
    </submittedName>
</protein>
<sequence>MNLLHPTNPPAATPQFLNPPDLHPRIANVSPTITVQRDEISYIGLTIPAQNSVLGMGINNVDLSNGSVENTA</sequence>
<name>A0AAV0GUI6_9ROSI</name>
<evidence type="ECO:0000313" key="3">
    <source>
        <dbReference type="Proteomes" id="UP001154282"/>
    </source>
</evidence>
<reference evidence="2" key="1">
    <citation type="submission" date="2022-08" db="EMBL/GenBank/DDBJ databases">
        <authorList>
            <person name="Gutierrez-Valencia J."/>
        </authorList>
    </citation>
    <scope>NUCLEOTIDE SEQUENCE</scope>
</reference>
<evidence type="ECO:0000313" key="2">
    <source>
        <dbReference type="EMBL" id="CAI0376318.1"/>
    </source>
</evidence>